<accession>A0A6N3X482</accession>
<gene>
    <name evidence="3" type="ORF">TH68_09675</name>
</gene>
<dbReference type="SUPFAM" id="SSF52540">
    <property type="entry name" value="P-loop containing nucleoside triphosphate hydrolases"/>
    <property type="match status" value="1"/>
</dbReference>
<feature type="coiled-coil region" evidence="1">
    <location>
        <begin position="242"/>
        <end position="286"/>
    </location>
</feature>
<evidence type="ECO:0000259" key="2">
    <source>
        <dbReference type="Pfam" id="PF13476"/>
    </source>
</evidence>
<evidence type="ECO:0000256" key="1">
    <source>
        <dbReference type="SAM" id="Coils"/>
    </source>
</evidence>
<feature type="non-terminal residue" evidence="3">
    <location>
        <position position="436"/>
    </location>
</feature>
<dbReference type="Proteomes" id="UP000035054">
    <property type="component" value="Unassembled WGS sequence"/>
</dbReference>
<protein>
    <recommendedName>
        <fullName evidence="2">Rad50/SbcC-type AAA domain-containing protein</fullName>
    </recommendedName>
</protein>
<dbReference type="EMBL" id="JXUO01000303">
    <property type="protein sequence ID" value="KKZ10864.1"/>
    <property type="molecule type" value="Genomic_DNA"/>
</dbReference>
<dbReference type="GO" id="GO:0006302">
    <property type="term" value="P:double-strand break repair"/>
    <property type="evidence" value="ECO:0007669"/>
    <property type="project" value="InterPro"/>
</dbReference>
<feature type="coiled-coil region" evidence="1">
    <location>
        <begin position="325"/>
        <end position="385"/>
    </location>
</feature>
<dbReference type="InterPro" id="IPR027417">
    <property type="entry name" value="P-loop_NTPase"/>
</dbReference>
<comment type="caution">
    <text evidence="3">The sequence shown here is derived from an EMBL/GenBank/DDBJ whole genome shotgun (WGS) entry which is preliminary data.</text>
</comment>
<name>A0A6N3X482_9SYNE</name>
<feature type="domain" description="Rad50/SbcC-type AAA" evidence="2">
    <location>
        <begin position="7"/>
        <end position="296"/>
    </location>
</feature>
<dbReference type="Gene3D" id="3.40.50.300">
    <property type="entry name" value="P-loop containing nucleotide triphosphate hydrolases"/>
    <property type="match status" value="1"/>
</dbReference>
<dbReference type="Pfam" id="PF13476">
    <property type="entry name" value="AAA_23"/>
    <property type="match status" value="1"/>
</dbReference>
<dbReference type="GO" id="GO:0016887">
    <property type="term" value="F:ATP hydrolysis activity"/>
    <property type="evidence" value="ECO:0007669"/>
    <property type="project" value="InterPro"/>
</dbReference>
<dbReference type="AlphaFoldDB" id="A0A6N3X482"/>
<proteinExistence type="predicted"/>
<evidence type="ECO:0000313" key="4">
    <source>
        <dbReference type="Proteomes" id="UP000035054"/>
    </source>
</evidence>
<dbReference type="InterPro" id="IPR038729">
    <property type="entry name" value="Rad50/SbcC_AAA"/>
</dbReference>
<keyword evidence="1" id="KW-0175">Coiled coil</keyword>
<sequence length="436" mass="49380">MRLTHCRICNVRIHHQLSLDFAPGLTIIGGANETGKSTLLEALHRALFLKSTASGAVVDQLHSRTHQGVPTVDLTFEARGQCWRLHKEFGGPRGRAELHPSGGLPLRGQEAEEKLAMLLESGGPLDGRRASAALGKCWAHLWVVQGQAGSDPLQDRETYPLEQLIRQLEQHGGAALQSQLDQQVAGRIDEQLSATFTNLGRTPKPRKNSPLWMAEQQKDLAARELVQAEQLVQEDRVVSQRLAQVRDELGQVRGRLDALKKRLPQLRRLQSQCLMERKELDNLDIRVKGLAQDHRSLQDLSQAAGRHKLDQEQCRKQERVLAQQLESTQRTQAEHQQQVNHLRERDLYLSHKLRQLQCWKDQRRLQQAIQALQQQQQAQEQLRSHLGRLPPIGLDQVKELRALEGKQRDCRTRRDAMAATVELLQARAHGEVRLGG</sequence>
<evidence type="ECO:0000313" key="3">
    <source>
        <dbReference type="EMBL" id="KKZ10864.1"/>
    </source>
</evidence>
<organism evidence="3 4">
    <name type="scientific">Candidatus Synechococcus spongiarum 142</name>
    <dbReference type="NCBI Taxonomy" id="1608213"/>
    <lineage>
        <taxon>Bacteria</taxon>
        <taxon>Bacillati</taxon>
        <taxon>Cyanobacteriota</taxon>
        <taxon>Cyanophyceae</taxon>
        <taxon>Synechococcales</taxon>
        <taxon>Synechococcaceae</taxon>
        <taxon>Synechococcus</taxon>
    </lineage>
</organism>
<reference evidence="3 4" key="1">
    <citation type="submission" date="2015-01" db="EMBL/GenBank/DDBJ databases">
        <title>Lifestyle Evolution in Cyanobacterial Symbionts of Sponges.</title>
        <authorList>
            <person name="Burgsdorf I."/>
            <person name="Slaby B.M."/>
            <person name="Handley K.M."/>
            <person name="Haber M."/>
            <person name="Blom J."/>
            <person name="Marshall C.W."/>
            <person name="Gilbert J.A."/>
            <person name="Hentschel U."/>
            <person name="Steindler L."/>
        </authorList>
    </citation>
    <scope>NUCLEOTIDE SEQUENCE [LARGE SCALE GENOMIC DNA]</scope>
    <source>
        <strain evidence="3">142</strain>
    </source>
</reference>